<gene>
    <name evidence="2" type="ORF">AAIG39_17910</name>
</gene>
<accession>A0ABU9V877</accession>
<dbReference type="SUPFAM" id="SSF47598">
    <property type="entry name" value="Ribbon-helix-helix"/>
    <property type="match status" value="1"/>
</dbReference>
<name>A0ABU9V877_9ENTR</name>
<dbReference type="InterPro" id="IPR010985">
    <property type="entry name" value="Ribbon_hlx_hlx"/>
</dbReference>
<dbReference type="GO" id="GO:0003677">
    <property type="term" value="F:DNA binding"/>
    <property type="evidence" value="ECO:0007669"/>
    <property type="project" value="UniProtKB-KW"/>
</dbReference>
<keyword evidence="3" id="KW-1185">Reference proteome</keyword>
<proteinExistence type="predicted"/>
<dbReference type="Proteomes" id="UP001411173">
    <property type="component" value="Unassembled WGS sequence"/>
</dbReference>
<evidence type="ECO:0000259" key="1">
    <source>
        <dbReference type="Pfam" id="PF03869"/>
    </source>
</evidence>
<dbReference type="Pfam" id="PF03869">
    <property type="entry name" value="Arc"/>
    <property type="match status" value="1"/>
</dbReference>
<organism evidence="2 3">
    <name type="scientific">Phytobacter palmae</name>
    <dbReference type="NCBI Taxonomy" id="1855371"/>
    <lineage>
        <taxon>Bacteria</taxon>
        <taxon>Pseudomonadati</taxon>
        <taxon>Pseudomonadota</taxon>
        <taxon>Gammaproteobacteria</taxon>
        <taxon>Enterobacterales</taxon>
        <taxon>Enterobacteriaceae</taxon>
        <taxon>Phytobacter</taxon>
    </lineage>
</organism>
<dbReference type="Gene3D" id="1.10.1220.10">
    <property type="entry name" value="Met repressor-like"/>
    <property type="match status" value="1"/>
</dbReference>
<feature type="domain" description="Arc-like DNA binding" evidence="1">
    <location>
        <begin position="2"/>
        <end position="31"/>
    </location>
</feature>
<reference evidence="2 3" key="1">
    <citation type="submission" date="2024-02" db="EMBL/GenBank/DDBJ databases">
        <title>Whole genome of MDR Enterobacteriaceae from southern Thailand.</title>
        <authorList>
            <person name="Surachat K."/>
        </authorList>
    </citation>
    <scope>NUCLEOTIDE SEQUENCE [LARGE SCALE GENOMIC DNA]</scope>
    <source>
        <strain evidence="2 3">PSU_29</strain>
    </source>
</reference>
<dbReference type="RefSeq" id="WP_343194453.1">
    <property type="nucleotide sequence ID" value="NZ_JBCIVJ010000015.1"/>
</dbReference>
<sequence>MLKLAAKNEGRSANSEVIKRIEQSLIDGGLIKGRKQRSPEVR</sequence>
<dbReference type="EMBL" id="JBCIVJ010000015">
    <property type="protein sequence ID" value="MEN0580867.1"/>
    <property type="molecule type" value="Genomic_DNA"/>
</dbReference>
<protein>
    <submittedName>
        <fullName evidence="2">Arc family DNA-binding protein</fullName>
    </submittedName>
</protein>
<evidence type="ECO:0000313" key="2">
    <source>
        <dbReference type="EMBL" id="MEN0580867.1"/>
    </source>
</evidence>
<evidence type="ECO:0000313" key="3">
    <source>
        <dbReference type="Proteomes" id="UP001411173"/>
    </source>
</evidence>
<dbReference type="InterPro" id="IPR005569">
    <property type="entry name" value="Arc_DNA-bd_dom"/>
</dbReference>
<keyword evidence="2" id="KW-0238">DNA-binding</keyword>
<dbReference type="InterPro" id="IPR013321">
    <property type="entry name" value="Arc_rbn_hlx_hlx"/>
</dbReference>
<comment type="caution">
    <text evidence="2">The sequence shown here is derived from an EMBL/GenBank/DDBJ whole genome shotgun (WGS) entry which is preliminary data.</text>
</comment>